<dbReference type="EMBL" id="VUOA01000028">
    <property type="protein sequence ID" value="KAA2236319.1"/>
    <property type="molecule type" value="Genomic_DNA"/>
</dbReference>
<name>A0A5B2VDA6_9HYPH</name>
<dbReference type="RefSeq" id="WP_149819520.1">
    <property type="nucleotide sequence ID" value="NZ_VUOA01000028.1"/>
</dbReference>
<evidence type="ECO:0000313" key="5">
    <source>
        <dbReference type="Proteomes" id="UP000323142"/>
    </source>
</evidence>
<protein>
    <submittedName>
        <fullName evidence="4">Alpha/beta hydrolase</fullName>
    </submittedName>
</protein>
<dbReference type="Pfam" id="PF00561">
    <property type="entry name" value="Abhydrolase_1"/>
    <property type="match status" value="1"/>
</dbReference>
<sequence length="369" mass="40338">MRPVARRGVSVRGRLAVAGLAAVVAAFLALALDRPRTPPILDETGRPLPGSVAEMTTVRLGGMPQAVWFRATDTRHPPLILLHGGPGTSESALFRAFVPELERHYLVVSWDQRGTGRSLSPSIPPQSMTVDRIMGDLDELVGYVAARFGHERVVLLGHSWGTVIGLLYAHRHPERVAAYLGLSQIADMPAGERIGWAWALAQARAAGETRAIAELERIGPPPHDVDAMLTSRRSVERFGGSLRGGLSTGALIWAALRQPEATLWDLVLFGRGNRFSLDHLWPALRDLRLTGLTTFRVPIVFLLGRHDRQVPSEVATSYFETIQAPCKRLIWFERSAHNAPFEEPDAFVAALARDIPALLAGCPRAQGEP</sequence>
<dbReference type="PANTHER" id="PTHR43798">
    <property type="entry name" value="MONOACYLGLYCEROL LIPASE"/>
    <property type="match status" value="1"/>
</dbReference>
<gene>
    <name evidence="4" type="ORF">F0L46_16595</name>
</gene>
<proteinExistence type="inferred from homology"/>
<dbReference type="InterPro" id="IPR029058">
    <property type="entry name" value="AB_hydrolase_fold"/>
</dbReference>
<dbReference type="OrthoDB" id="5492442at2"/>
<reference evidence="4 5" key="2">
    <citation type="submission" date="2019-09" db="EMBL/GenBank/DDBJ databases">
        <authorList>
            <person name="Jin C."/>
        </authorList>
    </citation>
    <scope>NUCLEOTIDE SEQUENCE [LARGE SCALE GENOMIC DNA]</scope>
    <source>
        <strain evidence="4 5">BN140002</strain>
    </source>
</reference>
<keyword evidence="5" id="KW-1185">Reference proteome</keyword>
<dbReference type="GO" id="GO:0008233">
    <property type="term" value="F:peptidase activity"/>
    <property type="evidence" value="ECO:0007669"/>
    <property type="project" value="InterPro"/>
</dbReference>
<accession>A0A5B2VDA6</accession>
<comment type="caution">
    <text evidence="4">The sequence shown here is derived from an EMBL/GenBank/DDBJ whole genome shotgun (WGS) entry which is preliminary data.</text>
</comment>
<dbReference type="PANTHER" id="PTHR43798:SF33">
    <property type="entry name" value="HYDROLASE, PUTATIVE (AFU_ORTHOLOGUE AFUA_2G14860)-RELATED"/>
    <property type="match status" value="1"/>
</dbReference>
<evidence type="ECO:0000256" key="1">
    <source>
        <dbReference type="ARBA" id="ARBA00010088"/>
    </source>
</evidence>
<dbReference type="PRINTS" id="PR00793">
    <property type="entry name" value="PROAMNOPTASE"/>
</dbReference>
<dbReference type="SUPFAM" id="SSF53474">
    <property type="entry name" value="alpha/beta-Hydrolases"/>
    <property type="match status" value="1"/>
</dbReference>
<dbReference type="GO" id="GO:0016020">
    <property type="term" value="C:membrane"/>
    <property type="evidence" value="ECO:0007669"/>
    <property type="project" value="TreeGrafter"/>
</dbReference>
<reference evidence="4 5" key="1">
    <citation type="submission" date="2019-09" db="EMBL/GenBank/DDBJ databases">
        <title>Salinarimonas rosea gen. nov., sp. nov., a new member of the a-2 subgroup of the Proteobacteria.</title>
        <authorList>
            <person name="Liu J."/>
        </authorList>
    </citation>
    <scope>NUCLEOTIDE SEQUENCE [LARGE SCALE GENOMIC DNA]</scope>
    <source>
        <strain evidence="4 5">BN140002</strain>
    </source>
</reference>
<keyword evidence="2 4" id="KW-0378">Hydrolase</keyword>
<dbReference type="Proteomes" id="UP000323142">
    <property type="component" value="Unassembled WGS sequence"/>
</dbReference>
<feature type="domain" description="AB hydrolase-1" evidence="3">
    <location>
        <begin position="77"/>
        <end position="184"/>
    </location>
</feature>
<dbReference type="InterPro" id="IPR000073">
    <property type="entry name" value="AB_hydrolase_1"/>
</dbReference>
<dbReference type="InterPro" id="IPR050266">
    <property type="entry name" value="AB_hydrolase_sf"/>
</dbReference>
<dbReference type="AlphaFoldDB" id="A0A5B2VDA6"/>
<organism evidence="4 5">
    <name type="scientific">Salinarimonas soli</name>
    <dbReference type="NCBI Taxonomy" id="1638099"/>
    <lineage>
        <taxon>Bacteria</taxon>
        <taxon>Pseudomonadati</taxon>
        <taxon>Pseudomonadota</taxon>
        <taxon>Alphaproteobacteria</taxon>
        <taxon>Hyphomicrobiales</taxon>
        <taxon>Salinarimonadaceae</taxon>
        <taxon>Salinarimonas</taxon>
    </lineage>
</organism>
<dbReference type="Gene3D" id="3.40.50.1820">
    <property type="entry name" value="alpha/beta hydrolase"/>
    <property type="match status" value="1"/>
</dbReference>
<dbReference type="GO" id="GO:0006508">
    <property type="term" value="P:proteolysis"/>
    <property type="evidence" value="ECO:0007669"/>
    <property type="project" value="InterPro"/>
</dbReference>
<evidence type="ECO:0000313" key="4">
    <source>
        <dbReference type="EMBL" id="KAA2236319.1"/>
    </source>
</evidence>
<evidence type="ECO:0000256" key="2">
    <source>
        <dbReference type="ARBA" id="ARBA00022801"/>
    </source>
</evidence>
<evidence type="ECO:0000259" key="3">
    <source>
        <dbReference type="Pfam" id="PF00561"/>
    </source>
</evidence>
<comment type="similarity">
    <text evidence="1">Belongs to the peptidase S33 family.</text>
</comment>
<dbReference type="InterPro" id="IPR002410">
    <property type="entry name" value="Peptidase_S33"/>
</dbReference>